<evidence type="ECO:0000313" key="4">
    <source>
        <dbReference type="Proteomes" id="UP000834503"/>
    </source>
</evidence>
<dbReference type="EMBL" id="CAHPQX010000026">
    <property type="protein sequence ID" value="CAB5590958.1"/>
    <property type="molecule type" value="Genomic_DNA"/>
</dbReference>
<feature type="region of interest" description="Disordered" evidence="1">
    <location>
        <begin position="115"/>
        <end position="156"/>
    </location>
</feature>
<evidence type="ECO:0000313" key="5">
    <source>
        <dbReference type="Proteomes" id="UP000837205"/>
    </source>
</evidence>
<dbReference type="EMBL" id="CAIIUA010000005">
    <property type="protein sequence ID" value="CAC9266977.1"/>
    <property type="molecule type" value="Genomic_DNA"/>
</dbReference>
<feature type="compositionally biased region" description="Basic and acidic residues" evidence="1">
    <location>
        <begin position="131"/>
        <end position="142"/>
    </location>
</feature>
<sequence>MSGSDTKAKRDVLSINITEDLKRSAASCRFIDEYRATSDRSAKRTKIVSALTAGQIMQECELMAVIGFIDTEAFTRLDIDQKRMMLLARMQEFIGVTESVAAPVVMTPKAVPVAQTKPVAPAVKEPPATTTEEKQEKTEEQGSARVSRFANRLPGA</sequence>
<proteinExistence type="predicted"/>
<protein>
    <submittedName>
        <fullName evidence="2">Uncharacterized protein</fullName>
    </submittedName>
</protein>
<comment type="caution">
    <text evidence="2">The sequence shown here is derived from an EMBL/GenBank/DDBJ whole genome shotgun (WGS) entry which is preliminary data.</text>
</comment>
<evidence type="ECO:0000256" key="1">
    <source>
        <dbReference type="SAM" id="MobiDB-lite"/>
    </source>
</evidence>
<dbReference type="Proteomes" id="UP000837205">
    <property type="component" value="Unassembled WGS sequence"/>
</dbReference>
<dbReference type="RefSeq" id="WP_239177766.1">
    <property type="nucleotide sequence ID" value="NZ_CAHPQT010000019.1"/>
</dbReference>
<accession>A0A9N8CWK6</accession>
<reference evidence="2" key="1">
    <citation type="submission" date="2020-05" db="EMBL/GenBank/DDBJ databases">
        <authorList>
            <person name="Delgado-Blas J."/>
        </authorList>
    </citation>
    <scope>NUCLEOTIDE SEQUENCE</scope>
    <source>
        <strain evidence="2">BB1459</strain>
        <strain evidence="3">BB1480</strain>
    </source>
</reference>
<keyword evidence="5" id="KW-1185">Reference proteome</keyword>
<gene>
    <name evidence="2" type="ORF">GHA_04550</name>
    <name evidence="3" type="ORF">TML_06046</name>
</gene>
<dbReference type="AlphaFoldDB" id="A0A9N8CWK6"/>
<dbReference type="Proteomes" id="UP000834503">
    <property type="component" value="Unassembled WGS sequence"/>
</dbReference>
<name>A0A9N8CWK6_9ENTR</name>
<evidence type="ECO:0000313" key="3">
    <source>
        <dbReference type="EMBL" id="CAC9266977.1"/>
    </source>
</evidence>
<organism evidence="2 4">
    <name type="scientific">Citrobacter werkmanii</name>
    <dbReference type="NCBI Taxonomy" id="67827"/>
    <lineage>
        <taxon>Bacteria</taxon>
        <taxon>Pseudomonadati</taxon>
        <taxon>Pseudomonadota</taxon>
        <taxon>Gammaproteobacteria</taxon>
        <taxon>Enterobacterales</taxon>
        <taxon>Enterobacteriaceae</taxon>
        <taxon>Citrobacter</taxon>
        <taxon>Citrobacter freundii complex</taxon>
    </lineage>
</organism>
<feature type="compositionally biased region" description="Low complexity" evidence="1">
    <location>
        <begin position="116"/>
        <end position="130"/>
    </location>
</feature>
<evidence type="ECO:0000313" key="2">
    <source>
        <dbReference type="EMBL" id="CAB5590958.1"/>
    </source>
</evidence>